<keyword evidence="4" id="KW-1185">Reference proteome</keyword>
<feature type="region of interest" description="Disordered" evidence="1">
    <location>
        <begin position="1083"/>
        <end position="1111"/>
    </location>
</feature>
<keyword evidence="2" id="KW-0472">Membrane</keyword>
<feature type="transmembrane region" description="Helical" evidence="2">
    <location>
        <begin position="1203"/>
        <end position="1220"/>
    </location>
</feature>
<feature type="transmembrane region" description="Helical" evidence="2">
    <location>
        <begin position="1227"/>
        <end position="1249"/>
    </location>
</feature>
<evidence type="ECO:0000313" key="3">
    <source>
        <dbReference type="EMBL" id="CAG9309961.1"/>
    </source>
</evidence>
<feature type="transmembrane region" description="Helical" evidence="2">
    <location>
        <begin position="857"/>
        <end position="875"/>
    </location>
</feature>
<accession>A0AAU9I688</accession>
<sequence>MLIFYLISIVLAQVPNQIALLLNITFAVDNTQVSNPLYPPFATWDFGSYSFLKVLTGNEVVQFTATSIFTYPSISASLNNQESVPLISNATQNLSILGSLQPGPNTLEITSSYKSYVYTYQIDIFVKCLDCELLNIKFYANGTSLSYSPSISSSIMDYNCSSTLSQAISDLAVIPTASSNSLISIQHLSIVQFSPNIYNLTSDSNFTVTGFFDNFLENIARIKISSTQDPSLYQYYYFRFNKDVPNNVPLSATAKLTNQEAPLPYYWDLKPRFHPNTYNYTLVPPLASDSDRNTLLLFTAKIPTICAVYPTLGPFQHFYWSTGTYSPGFDLDLKWAYYTCNFFDWTGSTVSNMYSFTFYRMSRNVNLGSLRFFLNPILMVDSADHSSNSSSLELGYSYQYNATNLSSTTAVYDATPDLAQVLTVQSFASTRRYWNLEDINFDPNSPGLMILATGEDSGATVKYSLNGAANETDYFNSPKTVSPLKVGQNNLNFYIVSEDEAYEYIYYVQFNYLSGDTSLLYLNFEGSLDQSPSFSSANDFYSVTIPDSLESFSILCQTTDSNASLYLTSPYNITNYGSLSLMNSTLLLPITEVYGLNFTLKVIAESTNIHREISVTMNRQDACGNGRRWSTVEECDIGVESESNKGCTNCKIDHGYTCSGGGLNSPDVCSSIPQGNNNTSSDPSTGNNSTTGGGNNSTNSTDNNSTNSNNNTSSNQTDPGNPSNNNTNPSNHTIPTDNTNGSNNTNGTDPGSGSNNNNGGNSNNNNNGTSNNNNNGTQNNSSSSGNSTNPGGGQSGGNNTDSGGNQTCNQTKCDNSTIVCTNGTIYNETLNKCIDIPSKNPNRSTSSSSFSFNIGKYTGLLTLFMAGASIIYGSISKIRLEKAIGNFLGGIITLISSYQVMYFAYSFSETKTLSKFLKSLEWSMFRLFETHFKGRQLLDDNIFPSQNPDASNIWFNAGQVMIYFAGIVLLNLLIFGVCIFIPKNISELFKNFFLFKIYIYYAFITYQIIVGYFFMQLTDMEECDSAETVIFFICCLVYTIALPIILVIISKKLQNEGKNSSQIEPLLIGLRFKQQVAPKEESFDDFELSSSDYDSDGQRKQGSPKVESMTVKNDISQNKAERSFILEKKENRPVFFSTPWKKLESISDASVSDFTPQNHEEITFAAIPEPSSVKIAMHYYPILLLQKVLYLFFIVVFPDVWSKTIPCFFTGVIFSALVVLKQPFDSFYYNLLHFIYHLLTAFFFLALGIAEEYKNNGLEYFAITIACLIILCFVVCTIAETTLFTIKMAKSCKRKKKSYTLNLDKLDNCDNTYAPESTTRIISTYRANEEEANSEKPAKRLNTEPLKDCGKEEAKFFSFQEAESFA</sequence>
<reference evidence="3" key="1">
    <citation type="submission" date="2021-09" db="EMBL/GenBank/DDBJ databases">
        <authorList>
            <consortium name="AG Swart"/>
            <person name="Singh M."/>
            <person name="Singh A."/>
            <person name="Seah K."/>
            <person name="Emmerich C."/>
        </authorList>
    </citation>
    <scope>NUCLEOTIDE SEQUENCE</scope>
    <source>
        <strain evidence="3">ATCC30299</strain>
    </source>
</reference>
<feature type="transmembrane region" description="Helical" evidence="2">
    <location>
        <begin position="1179"/>
        <end position="1197"/>
    </location>
</feature>
<feature type="transmembrane region" description="Helical" evidence="2">
    <location>
        <begin position="993"/>
        <end position="1014"/>
    </location>
</feature>
<keyword evidence="2" id="KW-1133">Transmembrane helix</keyword>
<proteinExistence type="predicted"/>
<dbReference type="EMBL" id="CAJZBQ010000001">
    <property type="protein sequence ID" value="CAG9309961.1"/>
    <property type="molecule type" value="Genomic_DNA"/>
</dbReference>
<dbReference type="Proteomes" id="UP001162131">
    <property type="component" value="Unassembled WGS sequence"/>
</dbReference>
<evidence type="ECO:0000256" key="2">
    <source>
        <dbReference type="SAM" id="Phobius"/>
    </source>
</evidence>
<evidence type="ECO:0000256" key="1">
    <source>
        <dbReference type="SAM" id="MobiDB-lite"/>
    </source>
</evidence>
<feature type="transmembrane region" description="Helical" evidence="2">
    <location>
        <begin position="1261"/>
        <end position="1286"/>
    </location>
</feature>
<protein>
    <submittedName>
        <fullName evidence="3">Uncharacterized protein</fullName>
    </submittedName>
</protein>
<feature type="transmembrane region" description="Helical" evidence="2">
    <location>
        <begin position="887"/>
        <end position="905"/>
    </location>
</feature>
<feature type="region of interest" description="Disordered" evidence="1">
    <location>
        <begin position="669"/>
        <end position="803"/>
    </location>
</feature>
<comment type="caution">
    <text evidence="3">The sequence shown here is derived from an EMBL/GenBank/DDBJ whole genome shotgun (WGS) entry which is preliminary data.</text>
</comment>
<evidence type="ECO:0000313" key="4">
    <source>
        <dbReference type="Proteomes" id="UP001162131"/>
    </source>
</evidence>
<feature type="transmembrane region" description="Helical" evidence="2">
    <location>
        <begin position="960"/>
        <end position="981"/>
    </location>
</feature>
<gene>
    <name evidence="3" type="ORF">BSTOLATCC_MIC175</name>
</gene>
<organism evidence="3 4">
    <name type="scientific">Blepharisma stoltei</name>
    <dbReference type="NCBI Taxonomy" id="1481888"/>
    <lineage>
        <taxon>Eukaryota</taxon>
        <taxon>Sar</taxon>
        <taxon>Alveolata</taxon>
        <taxon>Ciliophora</taxon>
        <taxon>Postciliodesmatophora</taxon>
        <taxon>Heterotrichea</taxon>
        <taxon>Heterotrichida</taxon>
        <taxon>Blepharismidae</taxon>
        <taxon>Blepharisma</taxon>
    </lineage>
</organism>
<keyword evidence="2" id="KW-0812">Transmembrane</keyword>
<feature type="compositionally biased region" description="Low complexity" evidence="1">
    <location>
        <begin position="675"/>
        <end position="789"/>
    </location>
</feature>
<name>A0AAU9I688_9CILI</name>
<feature type="transmembrane region" description="Helical" evidence="2">
    <location>
        <begin position="1029"/>
        <end position="1049"/>
    </location>
</feature>